<dbReference type="Gene3D" id="3.30.70.100">
    <property type="match status" value="1"/>
</dbReference>
<dbReference type="PROSITE" id="PS51502">
    <property type="entry name" value="S_R_A_B_BARREL"/>
    <property type="match status" value="1"/>
</dbReference>
<dbReference type="Proteomes" id="UP000003860">
    <property type="component" value="Unassembled WGS sequence"/>
</dbReference>
<evidence type="ECO:0000259" key="1">
    <source>
        <dbReference type="PROSITE" id="PS51502"/>
    </source>
</evidence>
<dbReference type="PANTHER" id="PTHR37832:SF1">
    <property type="entry name" value="STRESS-RESPONSE A_B BARREL DOMAIN-CONTAINING PROTEIN"/>
    <property type="match status" value="1"/>
</dbReference>
<dbReference type="InterPro" id="IPR011008">
    <property type="entry name" value="Dimeric_a/b-barrel"/>
</dbReference>
<dbReference type="STRING" id="588581.Cpap_3446"/>
<dbReference type="RefSeq" id="WP_004617068.1">
    <property type="nucleotide sequence ID" value="NZ_ACXX02000002.1"/>
</dbReference>
<keyword evidence="3" id="KW-1185">Reference proteome</keyword>
<proteinExistence type="predicted"/>
<dbReference type="InterPro" id="IPR013097">
    <property type="entry name" value="Dabb"/>
</dbReference>
<accession>F1T936</accession>
<name>F1T936_9FIRM</name>
<protein>
    <submittedName>
        <fullName evidence="2">Stress responsive alpha-beta barrel domain-containing protein</fullName>
    </submittedName>
</protein>
<comment type="caution">
    <text evidence="2">The sequence shown here is derived from an EMBL/GenBank/DDBJ whole genome shotgun (WGS) entry which is preliminary data.</text>
</comment>
<dbReference type="AlphaFoldDB" id="F1T936"/>
<dbReference type="SUPFAM" id="SSF54909">
    <property type="entry name" value="Dimeric alpha+beta barrel"/>
    <property type="match status" value="1"/>
</dbReference>
<reference evidence="2" key="1">
    <citation type="submission" date="2009-07" db="EMBL/GenBank/DDBJ databases">
        <authorList>
            <consortium name="US DOE Joint Genome Institute (JGI-PGF)"/>
            <person name="Lucas S."/>
            <person name="Copeland A."/>
            <person name="Lapidus A."/>
            <person name="Glavina del Rio T."/>
            <person name="Tice H."/>
            <person name="Bruce D."/>
            <person name="Goodwin L."/>
            <person name="Pitluck S."/>
            <person name="Larimer F."/>
            <person name="Land M.L."/>
            <person name="Mouttaki H."/>
            <person name="He Z."/>
            <person name="Zhou J."/>
            <person name="Hemme C.L."/>
        </authorList>
    </citation>
    <scope>NUCLEOTIDE SEQUENCE</scope>
    <source>
        <strain evidence="2">DSM 2782</strain>
    </source>
</reference>
<dbReference type="PANTHER" id="PTHR37832">
    <property type="entry name" value="BLL2683 PROTEIN"/>
    <property type="match status" value="1"/>
</dbReference>
<dbReference type="OrthoDB" id="9808130at2"/>
<sequence>MLTHIVLFKLNDKSEETILKTKNLLLGLKEQIPCLKFIEVGVDIVHSERSYDIALYTKFDSMADMETYQVHPAHLKVLEHIKLVKEAAVAIDYES</sequence>
<gene>
    <name evidence="2" type="ORF">Cpap_3446</name>
</gene>
<feature type="domain" description="Stress-response A/B barrel" evidence="1">
    <location>
        <begin position="2"/>
        <end position="93"/>
    </location>
</feature>
<reference evidence="2" key="2">
    <citation type="submission" date="2011-01" db="EMBL/GenBank/DDBJ databases">
        <title>The Non-contiguous Finished genome of Clostridium papyrosolvens.</title>
        <authorList>
            <person name="Lucas S."/>
            <person name="Copeland A."/>
            <person name="Lapidus A."/>
            <person name="Cheng J.-F."/>
            <person name="Goodwin L."/>
            <person name="Pitluck S."/>
            <person name="Misra M."/>
            <person name="Chertkov O."/>
            <person name="Detter J.C."/>
            <person name="Han C."/>
            <person name="Tapia R."/>
            <person name="Land M."/>
            <person name="Hauser L."/>
            <person name="Kyrpides N."/>
            <person name="Ivanova N."/>
            <person name="Pagani I."/>
            <person name="Mouttaki H."/>
            <person name="He Z."/>
            <person name="Zhou J."/>
            <person name="Hemme C.L."/>
            <person name="Woyke T."/>
        </authorList>
    </citation>
    <scope>NUCLEOTIDE SEQUENCE [LARGE SCALE GENOMIC DNA]</scope>
    <source>
        <strain evidence="2">DSM 2782</strain>
    </source>
</reference>
<dbReference type="eggNOG" id="ENOG5032YE5">
    <property type="taxonomic scope" value="Bacteria"/>
</dbReference>
<organism evidence="2 3">
    <name type="scientific">Ruminiclostridium papyrosolvens DSM 2782</name>
    <dbReference type="NCBI Taxonomy" id="588581"/>
    <lineage>
        <taxon>Bacteria</taxon>
        <taxon>Bacillati</taxon>
        <taxon>Bacillota</taxon>
        <taxon>Clostridia</taxon>
        <taxon>Eubacteriales</taxon>
        <taxon>Oscillospiraceae</taxon>
        <taxon>Ruminiclostridium</taxon>
    </lineage>
</organism>
<dbReference type="EMBL" id="ACXX02000002">
    <property type="protein sequence ID" value="EGD49018.1"/>
    <property type="molecule type" value="Genomic_DNA"/>
</dbReference>
<dbReference type="Pfam" id="PF07876">
    <property type="entry name" value="Dabb"/>
    <property type="match status" value="1"/>
</dbReference>
<dbReference type="SMART" id="SM00886">
    <property type="entry name" value="Dabb"/>
    <property type="match status" value="1"/>
</dbReference>
<evidence type="ECO:0000313" key="2">
    <source>
        <dbReference type="EMBL" id="EGD49018.1"/>
    </source>
</evidence>
<evidence type="ECO:0000313" key="3">
    <source>
        <dbReference type="Proteomes" id="UP000003860"/>
    </source>
</evidence>